<sequence length="181" mass="20454">MRICAEPKVNQMDYFKPGLIGTVLVANGMQGTTFFYRRALPRNALGSLSPTDITRRSGRWLGRFQPDNLIPSLTCNNALRSVADPRAAQVNNWLEVVRPFLRLCSMKTNHLHILIDCSPLPAPNSASRLKQLLTTNLHCSDIRFTLPCSSSPAPLSSNQRKKDRQFEESTRMDELTKIREN</sequence>
<dbReference type="EMBL" id="MU167214">
    <property type="protein sequence ID" value="KAG0151260.1"/>
    <property type="molecule type" value="Genomic_DNA"/>
</dbReference>
<dbReference type="Proteomes" id="UP000886653">
    <property type="component" value="Unassembled WGS sequence"/>
</dbReference>
<feature type="compositionally biased region" description="Basic and acidic residues" evidence="1">
    <location>
        <begin position="164"/>
        <end position="181"/>
    </location>
</feature>
<evidence type="ECO:0000256" key="1">
    <source>
        <dbReference type="SAM" id="MobiDB-lite"/>
    </source>
</evidence>
<protein>
    <submittedName>
        <fullName evidence="2">Uncharacterized protein</fullName>
    </submittedName>
</protein>
<evidence type="ECO:0000313" key="3">
    <source>
        <dbReference type="Proteomes" id="UP000886653"/>
    </source>
</evidence>
<organism evidence="2 3">
    <name type="scientific">Cronartium quercuum f. sp. fusiforme G11</name>
    <dbReference type="NCBI Taxonomy" id="708437"/>
    <lineage>
        <taxon>Eukaryota</taxon>
        <taxon>Fungi</taxon>
        <taxon>Dikarya</taxon>
        <taxon>Basidiomycota</taxon>
        <taxon>Pucciniomycotina</taxon>
        <taxon>Pucciniomycetes</taxon>
        <taxon>Pucciniales</taxon>
        <taxon>Coleosporiaceae</taxon>
        <taxon>Cronartium</taxon>
    </lineage>
</organism>
<name>A0A9P6NQ30_9BASI</name>
<evidence type="ECO:0000313" key="2">
    <source>
        <dbReference type="EMBL" id="KAG0151260.1"/>
    </source>
</evidence>
<gene>
    <name evidence="2" type="ORF">CROQUDRAFT_103829</name>
</gene>
<proteinExistence type="predicted"/>
<comment type="caution">
    <text evidence="2">The sequence shown here is derived from an EMBL/GenBank/DDBJ whole genome shotgun (WGS) entry which is preliminary data.</text>
</comment>
<keyword evidence="3" id="KW-1185">Reference proteome</keyword>
<dbReference type="AlphaFoldDB" id="A0A9P6NQ30"/>
<reference evidence="2" key="1">
    <citation type="submission" date="2013-11" db="EMBL/GenBank/DDBJ databases">
        <title>Genome sequence of the fusiform rust pathogen reveals effectors for host alternation and coevolution with pine.</title>
        <authorList>
            <consortium name="DOE Joint Genome Institute"/>
            <person name="Smith K."/>
            <person name="Pendleton A."/>
            <person name="Kubisiak T."/>
            <person name="Anderson C."/>
            <person name="Salamov A."/>
            <person name="Aerts A."/>
            <person name="Riley R."/>
            <person name="Clum A."/>
            <person name="Lindquist E."/>
            <person name="Ence D."/>
            <person name="Campbell M."/>
            <person name="Kronenberg Z."/>
            <person name="Feau N."/>
            <person name="Dhillon B."/>
            <person name="Hamelin R."/>
            <person name="Burleigh J."/>
            <person name="Smith J."/>
            <person name="Yandell M."/>
            <person name="Nelson C."/>
            <person name="Grigoriev I."/>
            <person name="Davis J."/>
        </authorList>
    </citation>
    <scope>NUCLEOTIDE SEQUENCE</scope>
    <source>
        <strain evidence="2">G11</strain>
    </source>
</reference>
<feature type="region of interest" description="Disordered" evidence="1">
    <location>
        <begin position="152"/>
        <end position="181"/>
    </location>
</feature>
<accession>A0A9P6NQ30</accession>